<keyword evidence="11" id="KW-1185">Reference proteome</keyword>
<comment type="caution">
    <text evidence="10">The sequence shown here is derived from an EMBL/GenBank/DDBJ whole genome shotgun (WGS) entry which is preliminary data.</text>
</comment>
<keyword evidence="1 8" id="KW-0645">Protease</keyword>
<evidence type="ECO:0000256" key="4">
    <source>
        <dbReference type="ARBA" id="ARBA00022825"/>
    </source>
</evidence>
<proteinExistence type="inferred from homology"/>
<keyword evidence="2" id="KW-0732">Signal</keyword>
<dbReference type="SUPFAM" id="SSF50494">
    <property type="entry name" value="Trypsin-like serine proteases"/>
    <property type="match status" value="1"/>
</dbReference>
<evidence type="ECO:0000256" key="7">
    <source>
        <dbReference type="ARBA" id="ARBA00024195"/>
    </source>
</evidence>
<dbReference type="InterPro" id="IPR043504">
    <property type="entry name" value="Peptidase_S1_PA_chymotrypsin"/>
</dbReference>
<dbReference type="CDD" id="cd00190">
    <property type="entry name" value="Tryp_SPc"/>
    <property type="match status" value="1"/>
</dbReference>
<sequence length="246" mass="27417">MLSNCKDFDINGFTCGGSLINNRYVLTAAHCVGDDIVSVRLGEHNVEKDEDCEGDNTIGSQYCADPVVNVEVEERIVHTSFDSDDKNAYNDIALLRLKKEVNYTRFIQPICLPQLTKLRKKDFEGKKAVVAGWGRTEKKWESDVKLKVALPIRSNENCSKIYQQHEINIQSSQICAGGEKGQDSCQGDSGGPLMYSDPSEQPNWVCIGIVSFGTEALNKECGTEGIPGVYTRVTEYLQWILDNIRP</sequence>
<dbReference type="InterPro" id="IPR018114">
    <property type="entry name" value="TRYPSIN_HIS"/>
</dbReference>
<dbReference type="PROSITE" id="PS50240">
    <property type="entry name" value="TRYPSIN_DOM"/>
    <property type="match status" value="1"/>
</dbReference>
<dbReference type="PROSITE" id="PS00135">
    <property type="entry name" value="TRYPSIN_SER"/>
    <property type="match status" value="1"/>
</dbReference>
<dbReference type="SMART" id="SM00020">
    <property type="entry name" value="Tryp_SPc"/>
    <property type="match status" value="1"/>
</dbReference>
<dbReference type="FunFam" id="2.40.10.10:FF:000084">
    <property type="entry name" value="Serine protease easter"/>
    <property type="match status" value="1"/>
</dbReference>
<dbReference type="PROSITE" id="PS00134">
    <property type="entry name" value="TRYPSIN_HIS"/>
    <property type="match status" value="1"/>
</dbReference>
<keyword evidence="4 8" id="KW-0720">Serine protease</keyword>
<evidence type="ECO:0000256" key="1">
    <source>
        <dbReference type="ARBA" id="ARBA00022670"/>
    </source>
</evidence>
<keyword evidence="5" id="KW-1015">Disulfide bond</keyword>
<dbReference type="Pfam" id="PF00089">
    <property type="entry name" value="Trypsin"/>
    <property type="match status" value="1"/>
</dbReference>
<dbReference type="InterPro" id="IPR001314">
    <property type="entry name" value="Peptidase_S1A"/>
</dbReference>
<name>A0A8K0DFT5_IGNLU</name>
<dbReference type="EMBL" id="VTPC01001196">
    <property type="protein sequence ID" value="KAF2902747.1"/>
    <property type="molecule type" value="Genomic_DNA"/>
</dbReference>
<dbReference type="GO" id="GO:0004252">
    <property type="term" value="F:serine-type endopeptidase activity"/>
    <property type="evidence" value="ECO:0007669"/>
    <property type="project" value="InterPro"/>
</dbReference>
<dbReference type="InterPro" id="IPR009003">
    <property type="entry name" value="Peptidase_S1_PA"/>
</dbReference>
<dbReference type="InterPro" id="IPR033116">
    <property type="entry name" value="TRYPSIN_SER"/>
</dbReference>
<evidence type="ECO:0000256" key="6">
    <source>
        <dbReference type="ARBA" id="ARBA00023180"/>
    </source>
</evidence>
<evidence type="ECO:0000256" key="2">
    <source>
        <dbReference type="ARBA" id="ARBA00022729"/>
    </source>
</evidence>
<dbReference type="GO" id="GO:0006508">
    <property type="term" value="P:proteolysis"/>
    <property type="evidence" value="ECO:0007669"/>
    <property type="project" value="UniProtKB-KW"/>
</dbReference>
<dbReference type="InterPro" id="IPR001254">
    <property type="entry name" value="Trypsin_dom"/>
</dbReference>
<dbReference type="PANTHER" id="PTHR24256">
    <property type="entry name" value="TRYPTASE-RELATED"/>
    <property type="match status" value="1"/>
</dbReference>
<dbReference type="AlphaFoldDB" id="A0A8K0DFT5"/>
<keyword evidence="3 8" id="KW-0378">Hydrolase</keyword>
<dbReference type="FunFam" id="2.40.10.10:FF:000028">
    <property type="entry name" value="Serine protease easter"/>
    <property type="match status" value="1"/>
</dbReference>
<keyword evidence="6" id="KW-0325">Glycoprotein</keyword>
<dbReference type="Gene3D" id="2.40.10.10">
    <property type="entry name" value="Trypsin-like serine proteases"/>
    <property type="match status" value="2"/>
</dbReference>
<gene>
    <name evidence="10" type="ORF">ILUMI_03437</name>
</gene>
<accession>A0A8K0DFT5</accession>
<evidence type="ECO:0000256" key="3">
    <source>
        <dbReference type="ARBA" id="ARBA00022801"/>
    </source>
</evidence>
<dbReference type="PRINTS" id="PR00722">
    <property type="entry name" value="CHYMOTRYPSIN"/>
</dbReference>
<evidence type="ECO:0000259" key="9">
    <source>
        <dbReference type="PROSITE" id="PS50240"/>
    </source>
</evidence>
<evidence type="ECO:0000256" key="5">
    <source>
        <dbReference type="ARBA" id="ARBA00023157"/>
    </source>
</evidence>
<reference evidence="10" key="1">
    <citation type="submission" date="2019-08" db="EMBL/GenBank/DDBJ databases">
        <title>The genome of the North American firefly Photinus pyralis.</title>
        <authorList>
            <consortium name="Photinus pyralis genome working group"/>
            <person name="Fallon T.R."/>
            <person name="Sander Lower S.E."/>
            <person name="Weng J.-K."/>
        </authorList>
    </citation>
    <scope>NUCLEOTIDE SEQUENCE</scope>
    <source>
        <strain evidence="10">TRF0915ILg1</strain>
        <tissue evidence="10">Whole body</tissue>
    </source>
</reference>
<dbReference type="InterPro" id="IPR051487">
    <property type="entry name" value="Ser/Thr_Proteases_Immune/Dev"/>
</dbReference>
<feature type="domain" description="Peptidase S1" evidence="9">
    <location>
        <begin position="1"/>
        <end position="245"/>
    </location>
</feature>
<comment type="similarity">
    <text evidence="7">Belongs to the peptidase S1 family. CLIP subfamily.</text>
</comment>
<dbReference type="Proteomes" id="UP000801492">
    <property type="component" value="Unassembled WGS sequence"/>
</dbReference>
<organism evidence="10 11">
    <name type="scientific">Ignelater luminosus</name>
    <name type="common">Cucubano</name>
    <name type="synonym">Pyrophorus luminosus</name>
    <dbReference type="NCBI Taxonomy" id="2038154"/>
    <lineage>
        <taxon>Eukaryota</taxon>
        <taxon>Metazoa</taxon>
        <taxon>Ecdysozoa</taxon>
        <taxon>Arthropoda</taxon>
        <taxon>Hexapoda</taxon>
        <taxon>Insecta</taxon>
        <taxon>Pterygota</taxon>
        <taxon>Neoptera</taxon>
        <taxon>Endopterygota</taxon>
        <taxon>Coleoptera</taxon>
        <taxon>Polyphaga</taxon>
        <taxon>Elateriformia</taxon>
        <taxon>Elateroidea</taxon>
        <taxon>Elateridae</taxon>
        <taxon>Agrypninae</taxon>
        <taxon>Pyrophorini</taxon>
        <taxon>Ignelater</taxon>
    </lineage>
</organism>
<evidence type="ECO:0000313" key="11">
    <source>
        <dbReference type="Proteomes" id="UP000801492"/>
    </source>
</evidence>
<protein>
    <recommendedName>
        <fullName evidence="9">Peptidase S1 domain-containing protein</fullName>
    </recommendedName>
</protein>
<dbReference type="OrthoDB" id="547031at2759"/>
<evidence type="ECO:0000313" key="10">
    <source>
        <dbReference type="EMBL" id="KAF2902747.1"/>
    </source>
</evidence>
<evidence type="ECO:0000256" key="8">
    <source>
        <dbReference type="RuleBase" id="RU363034"/>
    </source>
</evidence>